<reference evidence="2" key="1">
    <citation type="submission" date="2014-11" db="EMBL/GenBank/DDBJ databases">
        <authorList>
            <person name="Otto D Thomas"/>
            <person name="Naeem Raeece"/>
        </authorList>
    </citation>
    <scope>NUCLEOTIDE SEQUENCE</scope>
</reference>
<evidence type="ECO:0000256" key="1">
    <source>
        <dbReference type="SAM" id="MobiDB-lite"/>
    </source>
</evidence>
<protein>
    <submittedName>
        <fullName evidence="2">Uncharacterized protein</fullName>
    </submittedName>
</protein>
<dbReference type="EMBL" id="CDMZ01002312">
    <property type="protein sequence ID" value="CEM41813.1"/>
    <property type="molecule type" value="Genomic_DNA"/>
</dbReference>
<accession>A0A0G4HCQ3</accession>
<feature type="region of interest" description="Disordered" evidence="1">
    <location>
        <begin position="1"/>
        <end position="30"/>
    </location>
</feature>
<evidence type="ECO:0000313" key="2">
    <source>
        <dbReference type="EMBL" id="CEM41813.1"/>
    </source>
</evidence>
<dbReference type="AlphaFoldDB" id="A0A0G4HCQ3"/>
<feature type="compositionally biased region" description="Low complexity" evidence="1">
    <location>
        <begin position="787"/>
        <end position="797"/>
    </location>
</feature>
<name>A0A0G4HCQ3_9ALVE</name>
<proteinExistence type="predicted"/>
<feature type="region of interest" description="Disordered" evidence="1">
    <location>
        <begin position="769"/>
        <end position="797"/>
    </location>
</feature>
<dbReference type="PhylomeDB" id="A0A0G4HCQ3"/>
<organism evidence="2">
    <name type="scientific">Chromera velia CCMP2878</name>
    <dbReference type="NCBI Taxonomy" id="1169474"/>
    <lineage>
        <taxon>Eukaryota</taxon>
        <taxon>Sar</taxon>
        <taxon>Alveolata</taxon>
        <taxon>Colpodellida</taxon>
        <taxon>Chromeraceae</taxon>
        <taxon>Chromera</taxon>
    </lineage>
</organism>
<sequence>MKSAVAPKETKEKKAKVPKTSDRSSAVSDGEPTAPLAVVLKLLLHPIAGDLLLRLLSSYASVRIRSICKAFKDRGQQVFEGDYRTRVTEEIVNPPNRELIEWLQELPGPPVPEHVLYSVAQLKEGPSVLSSLSSISPKLSWGEGEVPLVDKLGERTRKETRERDWDQDRGWGLDVVQKFSNFWAAVKGAVRGGNEECLMFLAPTLSTELSDLGQDLHTVGKRMSTWSSPCIRHDGRWAGANGWYSELLRKGLLKAHSALLRSHSRPKCATCVPHCILDFLVDLPLSSLLEAVERGDLGEWLPRGLKKADQRLWVWALKGETAEILRAPVPKVKRSMRKQKFDKTATEKAQAKLVVSTATKLLSAASVAKENNTQIATAILTWVSNAIAQMGEVGKQQVALLWAEEINPDHLIRGAFRGDVEFLRETVKITPAGPLAEWSVLVTNAAARGDNVETFEYLLENECSVAWGAFVGEDVRVEAAEAGSLDILRFIKARENAGDPEQALPGFSAGCWMVCRAAADAGHFHVLRWLRSCEPPCPWGMGDADGTDIPLPVRLFEVDLAEALAKDEHGELPLPPPEIANSVKEFSLTYAEREEYFGPFGLQERLRQTADFRLMNWFIKVAGPRAKRAAKRIFGNGIMRAEKPPAYEPAPDPSLLDLWVRELEDKFTLRTYRDAGEELFKFAHGDASAVHTKRKFSDRLDARLQNLSSMWNFGEKNGVPLVKGMRGSRACGQADRKVSDAYIDLRDRLSVLYQLYAHPVLEEILERVNTEGGPGMPPSEFDESDSSDGSNSSESDF</sequence>
<gene>
    <name evidence="2" type="ORF">Cvel_953</name>
</gene>
<dbReference type="VEuPathDB" id="CryptoDB:Cvel_953"/>